<organism evidence="2 3">
    <name type="scientific">Stentor coeruleus</name>
    <dbReference type="NCBI Taxonomy" id="5963"/>
    <lineage>
        <taxon>Eukaryota</taxon>
        <taxon>Sar</taxon>
        <taxon>Alveolata</taxon>
        <taxon>Ciliophora</taxon>
        <taxon>Postciliodesmatophora</taxon>
        <taxon>Heterotrichea</taxon>
        <taxon>Heterotrichida</taxon>
        <taxon>Stentoridae</taxon>
        <taxon>Stentor</taxon>
    </lineage>
</organism>
<feature type="region of interest" description="Disordered" evidence="1">
    <location>
        <begin position="97"/>
        <end position="123"/>
    </location>
</feature>
<dbReference type="AlphaFoldDB" id="A0A1R2D0U5"/>
<feature type="compositionally biased region" description="Polar residues" evidence="1">
    <location>
        <begin position="111"/>
        <end position="120"/>
    </location>
</feature>
<dbReference type="EMBL" id="MPUH01000020">
    <property type="protein sequence ID" value="OMJ94872.1"/>
    <property type="molecule type" value="Genomic_DNA"/>
</dbReference>
<dbReference type="InterPro" id="IPR010736">
    <property type="entry name" value="SHIPPO-rpt"/>
</dbReference>
<protein>
    <submittedName>
        <fullName evidence="2">Uncharacterized protein</fullName>
    </submittedName>
</protein>
<dbReference type="Proteomes" id="UP000187209">
    <property type="component" value="Unassembled WGS sequence"/>
</dbReference>
<evidence type="ECO:0000313" key="2">
    <source>
        <dbReference type="EMBL" id="OMJ94872.1"/>
    </source>
</evidence>
<gene>
    <name evidence="2" type="ORF">SteCoe_1899</name>
</gene>
<sequence>MDPFGSSAYTLQKSNPTRWTFSKEDRFKTPKRLESSDFIVFPSTLSPRSTSIGFGVRWELKNKVGKDSPPPGTYELPTSFDLSKGPRMVKHTVLPIIPNRHISPGPGTYNPKHSGNSSPKYSFREKHRIRKSFDSPAPGQYEPNFTLTELATYKNIAFGFDSRRLSVKQSPNTGPGPGYYNI</sequence>
<dbReference type="InterPro" id="IPR051291">
    <property type="entry name" value="CIMAP"/>
</dbReference>
<evidence type="ECO:0000256" key="1">
    <source>
        <dbReference type="SAM" id="MobiDB-lite"/>
    </source>
</evidence>
<comment type="caution">
    <text evidence="2">The sequence shown here is derived from an EMBL/GenBank/DDBJ whole genome shotgun (WGS) entry which is preliminary data.</text>
</comment>
<reference evidence="2 3" key="1">
    <citation type="submission" date="2016-11" db="EMBL/GenBank/DDBJ databases">
        <title>The macronuclear genome of Stentor coeruleus: a giant cell with tiny introns.</title>
        <authorList>
            <person name="Slabodnick M."/>
            <person name="Ruby J.G."/>
            <person name="Reiff S.B."/>
            <person name="Swart E.C."/>
            <person name="Gosai S."/>
            <person name="Prabakaran S."/>
            <person name="Witkowska E."/>
            <person name="Larue G.E."/>
            <person name="Fisher S."/>
            <person name="Freeman R.M."/>
            <person name="Gunawardena J."/>
            <person name="Chu W."/>
            <person name="Stover N.A."/>
            <person name="Gregory B.D."/>
            <person name="Nowacki M."/>
            <person name="Derisi J."/>
            <person name="Roy S.W."/>
            <person name="Marshall W.F."/>
            <person name="Sood P."/>
        </authorList>
    </citation>
    <scope>NUCLEOTIDE SEQUENCE [LARGE SCALE GENOMIC DNA]</scope>
    <source>
        <strain evidence="2">WM001</strain>
    </source>
</reference>
<evidence type="ECO:0000313" key="3">
    <source>
        <dbReference type="Proteomes" id="UP000187209"/>
    </source>
</evidence>
<name>A0A1R2D0U5_9CILI</name>
<dbReference type="PANTHER" id="PTHR21580:SF28">
    <property type="entry name" value="BOREALIN N-TERMINAL DOMAIN-CONTAINING PROTEIN-RELATED"/>
    <property type="match status" value="1"/>
</dbReference>
<accession>A0A1R2D0U5</accession>
<keyword evidence="3" id="KW-1185">Reference proteome</keyword>
<dbReference type="PANTHER" id="PTHR21580">
    <property type="entry name" value="SHIPPO-1-RELATED"/>
    <property type="match status" value="1"/>
</dbReference>
<dbReference type="Pfam" id="PF07004">
    <property type="entry name" value="SHIPPO-rpt"/>
    <property type="match status" value="2"/>
</dbReference>
<dbReference type="OrthoDB" id="429991at2759"/>
<proteinExistence type="predicted"/>